<evidence type="ECO:0000259" key="1">
    <source>
        <dbReference type="SMART" id="SM00976"/>
    </source>
</evidence>
<dbReference type="Proteomes" id="UP001583172">
    <property type="component" value="Unassembled WGS sequence"/>
</dbReference>
<feature type="domain" description="Telomeric single stranded DNA binding POT1/Cdc13" evidence="1">
    <location>
        <begin position="2"/>
        <end position="128"/>
    </location>
</feature>
<sequence>MVVVTSRPTPPARAKGGPREYFLSFHATDPSVAPGKVVEVQLYRPHVESLPAVGPGDVVLLQRFQVKAISKKGFGLRTGGESAWAVWEASSTIGGGENEMMAPQIRGPPVEDWHEYVGYVKVMREWWGLVMGDGKARTRLEQAGKKLVEAGSGSGGGAGK</sequence>
<dbReference type="CDD" id="cd04497">
    <property type="entry name" value="hPOT1_OB1_like"/>
    <property type="match status" value="1"/>
</dbReference>
<name>A0ABR3V1I7_HUMIN</name>
<dbReference type="SMART" id="SM00976">
    <property type="entry name" value="Telo_bind"/>
    <property type="match status" value="1"/>
</dbReference>
<proteinExistence type="predicted"/>
<dbReference type="Pfam" id="PF02765">
    <property type="entry name" value="POT1"/>
    <property type="match status" value="1"/>
</dbReference>
<accession>A0ABR3V1I7</accession>
<dbReference type="EMBL" id="JAZGSY010000601">
    <property type="protein sequence ID" value="KAL1835569.1"/>
    <property type="molecule type" value="Genomic_DNA"/>
</dbReference>
<comment type="caution">
    <text evidence="2">The sequence shown here is derived from an EMBL/GenBank/DDBJ whole genome shotgun (WGS) entry which is preliminary data.</text>
</comment>
<dbReference type="InterPro" id="IPR011564">
    <property type="entry name" value="Telomer_end-bd_POT1/Cdc13"/>
</dbReference>
<organism evidence="2 3">
    <name type="scientific">Humicola insolens</name>
    <name type="common">Soft-rot fungus</name>
    <dbReference type="NCBI Taxonomy" id="85995"/>
    <lineage>
        <taxon>Eukaryota</taxon>
        <taxon>Fungi</taxon>
        <taxon>Dikarya</taxon>
        <taxon>Ascomycota</taxon>
        <taxon>Pezizomycotina</taxon>
        <taxon>Sordariomycetes</taxon>
        <taxon>Sordariomycetidae</taxon>
        <taxon>Sordariales</taxon>
        <taxon>Chaetomiaceae</taxon>
        <taxon>Mycothermus</taxon>
    </lineage>
</organism>
<gene>
    <name evidence="2" type="ORF">VTJ49DRAFT_6451</name>
</gene>
<dbReference type="Gene3D" id="2.40.50.140">
    <property type="entry name" value="Nucleic acid-binding proteins"/>
    <property type="match status" value="1"/>
</dbReference>
<evidence type="ECO:0000313" key="3">
    <source>
        <dbReference type="Proteomes" id="UP001583172"/>
    </source>
</evidence>
<evidence type="ECO:0000313" key="2">
    <source>
        <dbReference type="EMBL" id="KAL1835569.1"/>
    </source>
</evidence>
<dbReference type="InterPro" id="IPR012340">
    <property type="entry name" value="NA-bd_OB-fold"/>
</dbReference>
<dbReference type="SUPFAM" id="SSF50249">
    <property type="entry name" value="Nucleic acid-binding proteins"/>
    <property type="match status" value="1"/>
</dbReference>
<protein>
    <recommendedName>
        <fullName evidence="1">Telomeric single stranded DNA binding POT1/Cdc13 domain-containing protein</fullName>
    </recommendedName>
</protein>
<reference evidence="2 3" key="1">
    <citation type="journal article" date="2024" name="Commun. Biol.">
        <title>Comparative genomic analysis of thermophilic fungi reveals convergent evolutionary adaptations and gene losses.</title>
        <authorList>
            <person name="Steindorff A.S."/>
            <person name="Aguilar-Pontes M.V."/>
            <person name="Robinson A.J."/>
            <person name="Andreopoulos B."/>
            <person name="LaButti K."/>
            <person name="Kuo A."/>
            <person name="Mondo S."/>
            <person name="Riley R."/>
            <person name="Otillar R."/>
            <person name="Haridas S."/>
            <person name="Lipzen A."/>
            <person name="Grimwood J."/>
            <person name="Schmutz J."/>
            <person name="Clum A."/>
            <person name="Reid I.D."/>
            <person name="Moisan M.C."/>
            <person name="Butler G."/>
            <person name="Nguyen T.T.M."/>
            <person name="Dewar K."/>
            <person name="Conant G."/>
            <person name="Drula E."/>
            <person name="Henrissat B."/>
            <person name="Hansel C."/>
            <person name="Singer S."/>
            <person name="Hutchinson M.I."/>
            <person name="de Vries R.P."/>
            <person name="Natvig D.O."/>
            <person name="Powell A.J."/>
            <person name="Tsang A."/>
            <person name="Grigoriev I.V."/>
        </authorList>
    </citation>
    <scope>NUCLEOTIDE SEQUENCE [LARGE SCALE GENOMIC DNA]</scope>
    <source>
        <strain evidence="2 3">CBS 620.91</strain>
    </source>
</reference>
<keyword evidence="3" id="KW-1185">Reference proteome</keyword>